<gene>
    <name evidence="1" type="ORF">Amon02_001234000</name>
</gene>
<evidence type="ECO:0000313" key="1">
    <source>
        <dbReference type="EMBL" id="GMF05454.1"/>
    </source>
</evidence>
<accession>A0ACB5U928</accession>
<reference evidence="1" key="1">
    <citation type="submission" date="2023-04" db="EMBL/GenBank/DDBJ databases">
        <title>Ambrosiozyma monospora NBRC 10751.</title>
        <authorList>
            <person name="Ichikawa N."/>
            <person name="Sato H."/>
            <person name="Tonouchi N."/>
        </authorList>
    </citation>
    <scope>NUCLEOTIDE SEQUENCE</scope>
    <source>
        <strain evidence="1">NBRC 10751</strain>
    </source>
</reference>
<dbReference type="EMBL" id="BSXS01014423">
    <property type="protein sequence ID" value="GMF05454.1"/>
    <property type="molecule type" value="Genomic_DNA"/>
</dbReference>
<evidence type="ECO:0000313" key="2">
    <source>
        <dbReference type="Proteomes" id="UP001165064"/>
    </source>
</evidence>
<sequence length="200" mass="23745">MDHHCPWFPTCIGFKNHKFFMQFLIYSSLYVCSLGVVSFNALYTIFGTGTVDEDYFSLHIMFVSLLCVVFGICVSIFMFFTLYQLLKNKTTIESYEFQRYKRNETSNSVGNVFNLGCRKNWRAVMGNNWYEWILPIRVTSNYLNNDGLGFEVNQDIYNTIRANERLQQRLSNELHSYRNNQKRMQHDDVQEILNDNSNYF</sequence>
<organism evidence="1 2">
    <name type="scientific">Ambrosiozyma monospora</name>
    <name type="common">Yeast</name>
    <name type="synonym">Endomycopsis monosporus</name>
    <dbReference type="NCBI Taxonomy" id="43982"/>
    <lineage>
        <taxon>Eukaryota</taxon>
        <taxon>Fungi</taxon>
        <taxon>Dikarya</taxon>
        <taxon>Ascomycota</taxon>
        <taxon>Saccharomycotina</taxon>
        <taxon>Pichiomycetes</taxon>
        <taxon>Pichiales</taxon>
        <taxon>Pichiaceae</taxon>
        <taxon>Ambrosiozyma</taxon>
    </lineage>
</organism>
<keyword evidence="2" id="KW-1185">Reference proteome</keyword>
<dbReference type="Proteomes" id="UP001165064">
    <property type="component" value="Unassembled WGS sequence"/>
</dbReference>
<comment type="caution">
    <text evidence="1">The sequence shown here is derived from an EMBL/GenBank/DDBJ whole genome shotgun (WGS) entry which is preliminary data.</text>
</comment>
<protein>
    <submittedName>
        <fullName evidence="1">Unnamed protein product</fullName>
    </submittedName>
</protein>
<proteinExistence type="predicted"/>
<name>A0ACB5U928_AMBMO</name>